<dbReference type="PANTHER" id="PTHR21236:SF2">
    <property type="entry name" value="PROTEIN YIPF"/>
    <property type="match status" value="1"/>
</dbReference>
<feature type="transmembrane region" description="Helical" evidence="6">
    <location>
        <begin position="131"/>
        <end position="152"/>
    </location>
</feature>
<keyword evidence="4 6" id="KW-1133">Transmembrane helix</keyword>
<feature type="transmembrane region" description="Helical" evidence="6">
    <location>
        <begin position="159"/>
        <end position="177"/>
    </location>
</feature>
<reference evidence="9" key="1">
    <citation type="journal article" date="2018" name="Nat. Microbiol.">
        <title>Leveraging single-cell genomics to expand the fungal tree of life.</title>
        <authorList>
            <person name="Ahrendt S.R."/>
            <person name="Quandt C.A."/>
            <person name="Ciobanu D."/>
            <person name="Clum A."/>
            <person name="Salamov A."/>
            <person name="Andreopoulos B."/>
            <person name="Cheng J.F."/>
            <person name="Woyke T."/>
            <person name="Pelin A."/>
            <person name="Henrissat B."/>
            <person name="Reynolds N.K."/>
            <person name="Benny G.L."/>
            <person name="Smith M.E."/>
            <person name="James T.Y."/>
            <person name="Grigoriev I.V."/>
        </authorList>
    </citation>
    <scope>NUCLEOTIDE SEQUENCE [LARGE SCALE GENOMIC DNA]</scope>
</reference>
<comment type="similarity">
    <text evidence="2 6">Belongs to the YIP1 family.</text>
</comment>
<dbReference type="GO" id="GO:0005802">
    <property type="term" value="C:trans-Golgi network"/>
    <property type="evidence" value="ECO:0007669"/>
    <property type="project" value="TreeGrafter"/>
</dbReference>
<feature type="domain" description="Yip1" evidence="7">
    <location>
        <begin position="32"/>
        <end position="174"/>
    </location>
</feature>
<feature type="transmembrane region" description="Helical" evidence="6">
    <location>
        <begin position="48"/>
        <end position="66"/>
    </location>
</feature>
<sequence length="178" mass="18799">ALGTGAYPNEPPLLEELGINFGHIQSKSIAVLNPIKPIDKHLMDDTDLAGPLLFYLLFGVLLLMSGKVHFGYIYGVAALGCLAIHSILSLMSTSGADAYRTASVLGYSLMPMVLLAAISAVIPLTGYVGGASATLAVSWCTYAASGIFSVVMGMNDQRLLVAYPICLLYTSFALMTVF</sequence>
<evidence type="ECO:0000256" key="6">
    <source>
        <dbReference type="RuleBase" id="RU361264"/>
    </source>
</evidence>
<feature type="non-terminal residue" evidence="8">
    <location>
        <position position="1"/>
    </location>
</feature>
<evidence type="ECO:0000256" key="1">
    <source>
        <dbReference type="ARBA" id="ARBA00004141"/>
    </source>
</evidence>
<comment type="subcellular location">
    <subcellularLocation>
        <location evidence="6">Golgi apparatus membrane</location>
        <topology evidence="6">Multi-pass membrane protein</topology>
    </subcellularLocation>
    <subcellularLocation>
        <location evidence="1">Membrane</location>
        <topology evidence="1">Multi-pass membrane protein</topology>
    </subcellularLocation>
</comment>
<evidence type="ECO:0000313" key="8">
    <source>
        <dbReference type="EMBL" id="RKP12984.1"/>
    </source>
</evidence>
<evidence type="ECO:0000256" key="4">
    <source>
        <dbReference type="ARBA" id="ARBA00022989"/>
    </source>
</evidence>
<dbReference type="GO" id="GO:0006888">
    <property type="term" value="P:endoplasmic reticulum to Golgi vesicle-mediated transport"/>
    <property type="evidence" value="ECO:0007669"/>
    <property type="project" value="InterPro"/>
</dbReference>
<keyword evidence="5 6" id="KW-0472">Membrane</keyword>
<proteinExistence type="inferred from homology"/>
<evidence type="ECO:0000256" key="2">
    <source>
        <dbReference type="ARBA" id="ARBA00010596"/>
    </source>
</evidence>
<gene>
    <name evidence="8" type="ORF">BJ684DRAFT_234</name>
</gene>
<dbReference type="EMBL" id="KZ988143">
    <property type="protein sequence ID" value="RKP12984.1"/>
    <property type="molecule type" value="Genomic_DNA"/>
</dbReference>
<dbReference type="InterPro" id="IPR045231">
    <property type="entry name" value="Yip1/4-like"/>
</dbReference>
<evidence type="ECO:0000256" key="5">
    <source>
        <dbReference type="ARBA" id="ARBA00023136"/>
    </source>
</evidence>
<evidence type="ECO:0000313" key="9">
    <source>
        <dbReference type="Proteomes" id="UP000267251"/>
    </source>
</evidence>
<dbReference type="OrthoDB" id="440385at2759"/>
<feature type="transmembrane region" description="Helical" evidence="6">
    <location>
        <begin position="104"/>
        <end position="125"/>
    </location>
</feature>
<dbReference type="GO" id="GO:0000139">
    <property type="term" value="C:Golgi membrane"/>
    <property type="evidence" value="ECO:0007669"/>
    <property type="project" value="UniProtKB-SubCell"/>
</dbReference>
<feature type="transmembrane region" description="Helical" evidence="6">
    <location>
        <begin position="72"/>
        <end position="92"/>
    </location>
</feature>
<evidence type="ECO:0000259" key="7">
    <source>
        <dbReference type="Pfam" id="PF04893"/>
    </source>
</evidence>
<dbReference type="InterPro" id="IPR006977">
    <property type="entry name" value="Yip1_dom"/>
</dbReference>
<dbReference type="PANTHER" id="PTHR21236">
    <property type="entry name" value="GOLGI MEMBRANE PROTEIN YIP1"/>
    <property type="match status" value="1"/>
</dbReference>
<protein>
    <recommendedName>
        <fullName evidence="6">Protein YIP</fullName>
    </recommendedName>
</protein>
<dbReference type="Pfam" id="PF04893">
    <property type="entry name" value="Yip1"/>
    <property type="match status" value="1"/>
</dbReference>
<dbReference type="Proteomes" id="UP000267251">
    <property type="component" value="Unassembled WGS sequence"/>
</dbReference>
<keyword evidence="9" id="KW-1185">Reference proteome</keyword>
<accession>A0A4P9Y2U4</accession>
<evidence type="ECO:0000256" key="3">
    <source>
        <dbReference type="ARBA" id="ARBA00022692"/>
    </source>
</evidence>
<feature type="non-terminal residue" evidence="8">
    <location>
        <position position="178"/>
    </location>
</feature>
<keyword evidence="3 6" id="KW-0812">Transmembrane</keyword>
<dbReference type="GO" id="GO:0048280">
    <property type="term" value="P:vesicle fusion with Golgi apparatus"/>
    <property type="evidence" value="ECO:0007669"/>
    <property type="project" value="TreeGrafter"/>
</dbReference>
<dbReference type="AlphaFoldDB" id="A0A4P9Y2U4"/>
<name>A0A4P9Y2U4_9FUNG</name>
<organism evidence="8 9">
    <name type="scientific">Piptocephalis cylindrospora</name>
    <dbReference type="NCBI Taxonomy" id="1907219"/>
    <lineage>
        <taxon>Eukaryota</taxon>
        <taxon>Fungi</taxon>
        <taxon>Fungi incertae sedis</taxon>
        <taxon>Zoopagomycota</taxon>
        <taxon>Zoopagomycotina</taxon>
        <taxon>Zoopagomycetes</taxon>
        <taxon>Zoopagales</taxon>
        <taxon>Piptocephalidaceae</taxon>
        <taxon>Piptocephalis</taxon>
    </lineage>
</organism>